<evidence type="ECO:0000256" key="10">
    <source>
        <dbReference type="ARBA" id="ARBA00022723"/>
    </source>
</evidence>
<dbReference type="GO" id="GO:0006508">
    <property type="term" value="P:proteolysis"/>
    <property type="evidence" value="ECO:0007669"/>
    <property type="project" value="UniProtKB-KW"/>
</dbReference>
<evidence type="ECO:0000313" key="24">
    <source>
        <dbReference type="EMBL" id="JAP84692.1"/>
    </source>
</evidence>
<evidence type="ECO:0000256" key="4">
    <source>
        <dbReference type="ARBA" id="ARBA00004613"/>
    </source>
</evidence>
<dbReference type="PANTHER" id="PTHR12053">
    <property type="entry name" value="PROTEASE FAMILY M28 PLASMA GLUTAMATE CARBOXYPEPTIDASE-RELATED"/>
    <property type="match status" value="1"/>
</dbReference>
<keyword evidence="12" id="KW-0378">Hydrolase</keyword>
<dbReference type="Pfam" id="PF02225">
    <property type="entry name" value="PA"/>
    <property type="match status" value="1"/>
</dbReference>
<dbReference type="GO" id="GO:0005783">
    <property type="term" value="C:endoplasmic reticulum"/>
    <property type="evidence" value="ECO:0007669"/>
    <property type="project" value="UniProtKB-SubCell"/>
</dbReference>
<dbReference type="PANTHER" id="PTHR12053:SF3">
    <property type="entry name" value="CARBOXYPEPTIDASE Q"/>
    <property type="match status" value="1"/>
</dbReference>
<keyword evidence="15" id="KW-0333">Golgi apparatus</keyword>
<evidence type="ECO:0000256" key="11">
    <source>
        <dbReference type="ARBA" id="ARBA00022729"/>
    </source>
</evidence>
<keyword evidence="19" id="KW-0458">Lysosome</keyword>
<comment type="similarity">
    <text evidence="5">Belongs to the peptidase M28 family.</text>
</comment>
<comment type="subunit">
    <text evidence="20">Homodimer. The monomeric form is inactive while the homodimer is active.</text>
</comment>
<evidence type="ECO:0000256" key="15">
    <source>
        <dbReference type="ARBA" id="ARBA00023034"/>
    </source>
</evidence>
<evidence type="ECO:0000256" key="2">
    <source>
        <dbReference type="ARBA" id="ARBA00004371"/>
    </source>
</evidence>
<evidence type="ECO:0000256" key="3">
    <source>
        <dbReference type="ARBA" id="ARBA00004555"/>
    </source>
</evidence>
<evidence type="ECO:0000256" key="5">
    <source>
        <dbReference type="ARBA" id="ARBA00010918"/>
    </source>
</evidence>
<dbReference type="GO" id="GO:0005615">
    <property type="term" value="C:extracellular space"/>
    <property type="evidence" value="ECO:0007669"/>
    <property type="project" value="TreeGrafter"/>
</dbReference>
<evidence type="ECO:0000256" key="16">
    <source>
        <dbReference type="ARBA" id="ARBA00023049"/>
    </source>
</evidence>
<evidence type="ECO:0000256" key="21">
    <source>
        <dbReference type="ARBA" id="ARBA00033328"/>
    </source>
</evidence>
<dbReference type="Pfam" id="PF04389">
    <property type="entry name" value="Peptidase_M28"/>
    <property type="match status" value="1"/>
</dbReference>
<dbReference type="GO" id="GO:0004180">
    <property type="term" value="F:carboxypeptidase activity"/>
    <property type="evidence" value="ECO:0007669"/>
    <property type="project" value="UniProtKB-KW"/>
</dbReference>
<name>A0A131Z1M1_RHIAP</name>
<evidence type="ECO:0000259" key="23">
    <source>
        <dbReference type="Pfam" id="PF04389"/>
    </source>
</evidence>
<evidence type="ECO:0000256" key="14">
    <source>
        <dbReference type="ARBA" id="ARBA00022833"/>
    </source>
</evidence>
<keyword evidence="17" id="KW-0865">Zymogen</keyword>
<evidence type="ECO:0000256" key="1">
    <source>
        <dbReference type="ARBA" id="ARBA00004240"/>
    </source>
</evidence>
<protein>
    <recommendedName>
        <fullName evidence="6">Carboxypeptidase Q</fullName>
    </recommendedName>
    <alternativeName>
        <fullName evidence="21">Plasma glutamate carboxypeptidase</fullName>
    </alternativeName>
</protein>
<keyword evidence="14" id="KW-0862">Zinc</keyword>
<evidence type="ECO:0000256" key="7">
    <source>
        <dbReference type="ARBA" id="ARBA00022525"/>
    </source>
</evidence>
<dbReference type="AlphaFoldDB" id="A0A131Z1M1"/>
<evidence type="ECO:0000256" key="19">
    <source>
        <dbReference type="ARBA" id="ARBA00023228"/>
    </source>
</evidence>
<dbReference type="InterPro" id="IPR039866">
    <property type="entry name" value="CPQ"/>
</dbReference>
<keyword evidence="16" id="KW-0482">Metalloprotease</keyword>
<evidence type="ECO:0000256" key="6">
    <source>
        <dbReference type="ARBA" id="ARBA00014116"/>
    </source>
</evidence>
<keyword evidence="7" id="KW-0964">Secreted</keyword>
<dbReference type="InterPro" id="IPR003137">
    <property type="entry name" value="PA_domain"/>
</dbReference>
<evidence type="ECO:0000259" key="22">
    <source>
        <dbReference type="Pfam" id="PF02225"/>
    </source>
</evidence>
<keyword evidence="18" id="KW-0325">Glycoprotein</keyword>
<dbReference type="Gene3D" id="3.50.30.30">
    <property type="match status" value="1"/>
</dbReference>
<keyword evidence="13" id="KW-0256">Endoplasmic reticulum</keyword>
<dbReference type="GO" id="GO:0070573">
    <property type="term" value="F:metallodipeptidase activity"/>
    <property type="evidence" value="ECO:0007669"/>
    <property type="project" value="InterPro"/>
</dbReference>
<dbReference type="GO" id="GO:0043171">
    <property type="term" value="P:peptide catabolic process"/>
    <property type="evidence" value="ECO:0007669"/>
    <property type="project" value="TreeGrafter"/>
</dbReference>
<dbReference type="GO" id="GO:0005764">
    <property type="term" value="C:lysosome"/>
    <property type="evidence" value="ECO:0007669"/>
    <property type="project" value="UniProtKB-SubCell"/>
</dbReference>
<feature type="domain" description="PA" evidence="22">
    <location>
        <begin position="221"/>
        <end position="302"/>
    </location>
</feature>
<evidence type="ECO:0000256" key="17">
    <source>
        <dbReference type="ARBA" id="ARBA00023145"/>
    </source>
</evidence>
<evidence type="ECO:0000256" key="12">
    <source>
        <dbReference type="ARBA" id="ARBA00022801"/>
    </source>
</evidence>
<evidence type="ECO:0000256" key="9">
    <source>
        <dbReference type="ARBA" id="ARBA00022670"/>
    </source>
</evidence>
<dbReference type="FunFam" id="3.50.30.30:FF:000009">
    <property type="entry name" value="Carboxypeptidase Q"/>
    <property type="match status" value="1"/>
</dbReference>
<dbReference type="SUPFAM" id="SSF53187">
    <property type="entry name" value="Zn-dependent exopeptidases"/>
    <property type="match status" value="1"/>
</dbReference>
<dbReference type="InterPro" id="IPR007484">
    <property type="entry name" value="Peptidase_M28"/>
</dbReference>
<comment type="subcellular location">
    <subcellularLocation>
        <location evidence="1">Endoplasmic reticulum</location>
    </subcellularLocation>
    <subcellularLocation>
        <location evidence="3">Golgi apparatus</location>
    </subcellularLocation>
    <subcellularLocation>
        <location evidence="2">Lysosome</location>
    </subcellularLocation>
    <subcellularLocation>
        <location evidence="4">Secreted</location>
    </subcellularLocation>
</comment>
<organism evidence="24">
    <name type="scientific">Rhipicephalus appendiculatus</name>
    <name type="common">Brown ear tick</name>
    <dbReference type="NCBI Taxonomy" id="34631"/>
    <lineage>
        <taxon>Eukaryota</taxon>
        <taxon>Metazoa</taxon>
        <taxon>Ecdysozoa</taxon>
        <taxon>Arthropoda</taxon>
        <taxon>Chelicerata</taxon>
        <taxon>Arachnida</taxon>
        <taxon>Acari</taxon>
        <taxon>Parasitiformes</taxon>
        <taxon>Ixodida</taxon>
        <taxon>Ixodoidea</taxon>
        <taxon>Ixodidae</taxon>
        <taxon>Rhipicephalinae</taxon>
        <taxon>Rhipicephalus</taxon>
        <taxon>Rhipicephalus</taxon>
    </lineage>
</organism>
<dbReference type="Gene3D" id="3.40.630.10">
    <property type="entry name" value="Zn peptidases"/>
    <property type="match status" value="1"/>
</dbReference>
<keyword evidence="24" id="KW-0675">Receptor</keyword>
<keyword evidence="8" id="KW-0121">Carboxypeptidase</keyword>
<proteinExistence type="inferred from homology"/>
<accession>A0A131Z1M1</accession>
<dbReference type="EMBL" id="GEDV01003865">
    <property type="protein sequence ID" value="JAP84692.1"/>
    <property type="molecule type" value="Transcribed_RNA"/>
</dbReference>
<sequence length="533" mass="59393">MANVNATFGHMLTNKLSQLRHGFKWLTVCWDVLNFNVVCSRIAIEFLDSLAEQPFPVGAMWPHFFICAVLVLDAAVVTQSQNQYKCHGNTALPRRLVREIRSYKPIVEKIIDMVVYGAEQNVTYDELAIFVDRFGARPSGSKTLEDSIDYMVDILRGHRLDCVHTEEARIEIWRRGREGAWILKPRKKKMNILGLGNSVGTPAGGITAPVLVVKSFEELKRNARKAKGKIVVFNQAFVSYDKTVKYREHGATEAAKAGAVAALVRSVTPFSINSPHTGVMEYGKNTPRIPTASITLEDAELLARWQDRGIKPVIKLVMGAKRLPPGVSRNTIAEIRGRTKPKEVVAVSGHIDSWDVGQGAMDDGAGAFIAWRALAVLRRLGLRPRRTLRSILFTGEEQGITGAMDYFERHFPHERNLLNVVMESDSGTFRPLGLAFSGSNKRARCIVAEVLSLFASINATLLTLGVLEPDLEPWIKQGVPALALNTADERYFYFHHTEADTMSVLDRHELDLCTALWAAASYIFADLSIRLPR</sequence>
<keyword evidence="11" id="KW-0732">Signal</keyword>
<evidence type="ECO:0000256" key="20">
    <source>
        <dbReference type="ARBA" id="ARBA00025833"/>
    </source>
</evidence>
<dbReference type="GO" id="GO:0005794">
    <property type="term" value="C:Golgi apparatus"/>
    <property type="evidence" value="ECO:0007669"/>
    <property type="project" value="UniProtKB-SubCell"/>
</dbReference>
<keyword evidence="10" id="KW-0479">Metal-binding</keyword>
<reference evidence="24" key="1">
    <citation type="journal article" date="2016" name="Ticks Tick Borne Dis.">
        <title>De novo assembly and annotation of the salivary gland transcriptome of Rhipicephalus appendiculatus male and female ticks during blood feeding.</title>
        <authorList>
            <person name="de Castro M.H."/>
            <person name="de Klerk D."/>
            <person name="Pienaar R."/>
            <person name="Latif A.A."/>
            <person name="Rees D.J."/>
            <person name="Mans B.J."/>
        </authorList>
    </citation>
    <scope>NUCLEOTIDE SEQUENCE</scope>
    <source>
        <tissue evidence="24">Salivary glands</tissue>
    </source>
</reference>
<evidence type="ECO:0000256" key="13">
    <source>
        <dbReference type="ARBA" id="ARBA00022824"/>
    </source>
</evidence>
<feature type="domain" description="Peptidase M28" evidence="23">
    <location>
        <begin position="330"/>
        <end position="519"/>
    </location>
</feature>
<dbReference type="GO" id="GO:0046872">
    <property type="term" value="F:metal ion binding"/>
    <property type="evidence" value="ECO:0007669"/>
    <property type="project" value="UniProtKB-KW"/>
</dbReference>
<evidence type="ECO:0000256" key="8">
    <source>
        <dbReference type="ARBA" id="ARBA00022645"/>
    </source>
</evidence>
<evidence type="ECO:0000256" key="18">
    <source>
        <dbReference type="ARBA" id="ARBA00023180"/>
    </source>
</evidence>
<keyword evidence="9" id="KW-0645">Protease</keyword>